<name>A0A5C6BEL7_9BACT</name>
<evidence type="ECO:0000256" key="2">
    <source>
        <dbReference type="SAM" id="Phobius"/>
    </source>
</evidence>
<feature type="region of interest" description="Disordered" evidence="1">
    <location>
        <begin position="629"/>
        <end position="654"/>
    </location>
</feature>
<dbReference type="Proteomes" id="UP000319908">
    <property type="component" value="Unassembled WGS sequence"/>
</dbReference>
<keyword evidence="2" id="KW-1133">Transmembrane helix</keyword>
<feature type="transmembrane region" description="Helical" evidence="2">
    <location>
        <begin position="495"/>
        <end position="516"/>
    </location>
</feature>
<proteinExistence type="predicted"/>
<dbReference type="AlphaFoldDB" id="A0A5C6BEL7"/>
<comment type="caution">
    <text evidence="3">The sequence shown here is derived from an EMBL/GenBank/DDBJ whole genome shotgun (WGS) entry which is preliminary data.</text>
</comment>
<keyword evidence="4" id="KW-1185">Reference proteome</keyword>
<evidence type="ECO:0000313" key="3">
    <source>
        <dbReference type="EMBL" id="TWU10182.1"/>
    </source>
</evidence>
<dbReference type="EMBL" id="SJPU01000004">
    <property type="protein sequence ID" value="TWU10182.1"/>
    <property type="molecule type" value="Genomic_DNA"/>
</dbReference>
<reference evidence="3 4" key="1">
    <citation type="journal article" date="2020" name="Antonie Van Leeuwenhoek">
        <title>Rhodopirellula heiligendammensis sp. nov., Rhodopirellula pilleata sp. nov., and Rhodopirellula solitaria sp. nov. isolated from natural or artificial marine surfaces in Northern Germany and California, USA, and emended description of the genus Rhodopirellula.</title>
        <authorList>
            <person name="Kallscheuer N."/>
            <person name="Wiegand S."/>
            <person name="Jogler M."/>
            <person name="Boedeker C."/>
            <person name="Peeters S.H."/>
            <person name="Rast P."/>
            <person name="Heuer A."/>
            <person name="Jetten M.S.M."/>
            <person name="Rohde M."/>
            <person name="Jogler C."/>
        </authorList>
    </citation>
    <scope>NUCLEOTIDE SEQUENCE [LARGE SCALE GENOMIC DNA]</scope>
    <source>
        <strain evidence="3 4">Poly21</strain>
    </source>
</reference>
<evidence type="ECO:0000256" key="1">
    <source>
        <dbReference type="SAM" id="MobiDB-lite"/>
    </source>
</evidence>
<evidence type="ECO:0000313" key="4">
    <source>
        <dbReference type="Proteomes" id="UP000319908"/>
    </source>
</evidence>
<gene>
    <name evidence="3" type="ORF">Poly21_51520</name>
</gene>
<keyword evidence="2" id="KW-0812">Transmembrane</keyword>
<feature type="transmembrane region" description="Helical" evidence="2">
    <location>
        <begin position="464"/>
        <end position="483"/>
    </location>
</feature>
<dbReference type="OrthoDB" id="269524at2"/>
<keyword evidence="2" id="KW-0472">Membrane</keyword>
<accession>A0A5C6BEL7</accession>
<organism evidence="3 4">
    <name type="scientific">Allorhodopirellula heiligendammensis</name>
    <dbReference type="NCBI Taxonomy" id="2714739"/>
    <lineage>
        <taxon>Bacteria</taxon>
        <taxon>Pseudomonadati</taxon>
        <taxon>Planctomycetota</taxon>
        <taxon>Planctomycetia</taxon>
        <taxon>Pirellulales</taxon>
        <taxon>Pirellulaceae</taxon>
        <taxon>Allorhodopirellula</taxon>
    </lineage>
</organism>
<protein>
    <submittedName>
        <fullName evidence="3">Uncharacterized protein</fullName>
    </submittedName>
</protein>
<sequence>MITGWKPLLATEPLRAFSGGIFRCMIVLAGFVCATLHAQSPRPNVRPDAPRFLSDEISQEVRLPTSANNPLGWTIRVRASSLATADIMRVEVEFATTGGPTTAEQQFDLRLIPLASGHSPPQASVAVSLPLSISQGTDRVRLSRHVPKTSFGNLYQVELRADGRAIPDCKAVLGQPIADAEYSVYVNEAQQNAWHVLWVESDADESTFKESLQLWSLFDNPMPLMVASTPEQWAELGGGALGVGQLKRFQNVKMQNMPLDWRALRPYDAIMIHRTDWEAVESADSSVAIALRDWVHAGGVVIVRDASPPPAGAGASSSDAVPAQDALDTVSHEGVAARFDTFATMDEQTFVSQNPYADLTPERIKAWQAWFPTSAEMLRQSLREYPSSRATGRTGVRRRDDLAGMVIYLGPRQDEEPVQILQWAAVHNLMSWHRPRLTRNGAEPILGSQRFFQWVIPGVSQPPVYTFMGLLGMFVILVGPVAYRKTAKAGRSYLMFAIAPVLALTTTGAMLGYGVIADGFGTRVRSRQITWVDGATGDAFTRTRSTYFAGIRPADGLTFAADAEVTLYPDNQNQSWESRVDEHFETRGLVSATSEDVGFSREFLPSRQQRQFVVHRPTNGWGRIRVKAATEASAPQSPGASPKQFEDGTPFSGPDSIIVSSETDAALQELLICDEKRRYFFVAAVAAGETVTAKRISRETASKRMGDLYKRQWLISSNVGTGQTASQRNLNRGNNTTDLLTQQLSTIDSSTKPIDGVFENELQQRLQLQSDLPANSFIGLCDLTGDAIAISTAEPTDSIHYVFGSLP</sequence>